<accession>A0A423PK43</accession>
<protein>
    <recommendedName>
        <fullName evidence="3">GNAT family N-acetyltransferase</fullName>
    </recommendedName>
</protein>
<dbReference type="PANTHER" id="PTHR47017">
    <property type="entry name" value="ACYL-COA"/>
    <property type="match status" value="1"/>
</dbReference>
<dbReference type="Proteomes" id="UP000283993">
    <property type="component" value="Unassembled WGS sequence"/>
</dbReference>
<dbReference type="RefSeq" id="WP_123631605.1">
    <property type="nucleotide sequence ID" value="NZ_AYKH01000025.1"/>
</dbReference>
<dbReference type="EMBL" id="AYKH01000025">
    <property type="protein sequence ID" value="ROO25964.1"/>
    <property type="molecule type" value="Genomic_DNA"/>
</dbReference>
<organism evidence="1 2">
    <name type="scientific">Salinisphaera orenii MK-B5</name>
    <dbReference type="NCBI Taxonomy" id="856730"/>
    <lineage>
        <taxon>Bacteria</taxon>
        <taxon>Pseudomonadati</taxon>
        <taxon>Pseudomonadota</taxon>
        <taxon>Gammaproteobacteria</taxon>
        <taxon>Salinisphaerales</taxon>
        <taxon>Salinisphaeraceae</taxon>
        <taxon>Salinisphaera</taxon>
    </lineage>
</organism>
<keyword evidence="2" id="KW-1185">Reference proteome</keyword>
<reference evidence="1 2" key="1">
    <citation type="submission" date="2013-10" db="EMBL/GenBank/DDBJ databases">
        <title>Salinisphaera orenii MK-B5 Genome Sequencing.</title>
        <authorList>
            <person name="Lai Q."/>
            <person name="Li C."/>
            <person name="Shao Z."/>
        </authorList>
    </citation>
    <scope>NUCLEOTIDE SEQUENCE [LARGE SCALE GENOMIC DNA]</scope>
    <source>
        <strain evidence="1 2">MK-B5</strain>
    </source>
</reference>
<dbReference type="SUPFAM" id="SSF55729">
    <property type="entry name" value="Acyl-CoA N-acyltransferases (Nat)"/>
    <property type="match status" value="1"/>
</dbReference>
<proteinExistence type="predicted"/>
<sequence length="380" mass="42499">MARARHIDSILDVDARDWDALAATSQPFVRHGFLAALEASGSVGPNNGWRPAHLLLEADDGRLIGAAPLYEKDHSYGEFVFDFAWANAYNQLGLDYYPKYVCAVPFTPVVGPRLLAASHADRRALAHALAALPGEAGRSSLHLLFGDDASTAGMAEAGASTRRGCQYRWYNRGYADFEDFLSHLSSKRRKEIRRERRRMREAGVTVTALAPDEIDEELWHLLYAFYGRTYAIRGQAPYLTPEFFAELSARLGDRVRFFVAWHQGTPVGMAFMMLGGDTLYGRHWGCATDYHSLHFETCYYAGMEYCIEHGLACFDAGAQGEHKIRRGFEPAPTWSNHVIADPRLAGAVEDFVNREAEMMAAYEHQQRTRSNFADDTAPAS</sequence>
<evidence type="ECO:0000313" key="2">
    <source>
        <dbReference type="Proteomes" id="UP000283993"/>
    </source>
</evidence>
<evidence type="ECO:0008006" key="3">
    <source>
        <dbReference type="Google" id="ProtNLM"/>
    </source>
</evidence>
<dbReference type="PANTHER" id="PTHR47017:SF1">
    <property type="entry name" value="ACYL-COA"/>
    <property type="match status" value="1"/>
</dbReference>
<dbReference type="AlphaFoldDB" id="A0A423PK43"/>
<gene>
    <name evidence="1" type="ORF">SAOR_11705</name>
</gene>
<name>A0A423PK43_9GAMM</name>
<dbReference type="InterPro" id="IPR007434">
    <property type="entry name" value="FemAB-like"/>
</dbReference>
<dbReference type="Gene3D" id="3.40.630.30">
    <property type="match status" value="1"/>
</dbReference>
<dbReference type="InterPro" id="IPR016181">
    <property type="entry name" value="Acyl_CoA_acyltransferase"/>
</dbReference>
<dbReference type="Pfam" id="PF04339">
    <property type="entry name" value="FemAB_like"/>
    <property type="match status" value="1"/>
</dbReference>
<comment type="caution">
    <text evidence="1">The sequence shown here is derived from an EMBL/GenBank/DDBJ whole genome shotgun (WGS) entry which is preliminary data.</text>
</comment>
<evidence type="ECO:0000313" key="1">
    <source>
        <dbReference type="EMBL" id="ROO25964.1"/>
    </source>
</evidence>